<proteinExistence type="predicted"/>
<protein>
    <submittedName>
        <fullName evidence="1">Uncharacterized protein</fullName>
    </submittedName>
</protein>
<accession>A0A3M7PBK2</accession>
<name>A0A3M7PBK2_BRAPC</name>
<keyword evidence="2" id="KW-1185">Reference proteome</keyword>
<evidence type="ECO:0000313" key="2">
    <source>
        <dbReference type="Proteomes" id="UP000276133"/>
    </source>
</evidence>
<dbReference type="EMBL" id="REGN01012146">
    <property type="protein sequence ID" value="RMZ96491.1"/>
    <property type="molecule type" value="Genomic_DNA"/>
</dbReference>
<reference evidence="1 2" key="1">
    <citation type="journal article" date="2018" name="Sci. Rep.">
        <title>Genomic signatures of local adaptation to the degree of environmental predictability in rotifers.</title>
        <authorList>
            <person name="Franch-Gras L."/>
            <person name="Hahn C."/>
            <person name="Garcia-Roger E.M."/>
            <person name="Carmona M.J."/>
            <person name="Serra M."/>
            <person name="Gomez A."/>
        </authorList>
    </citation>
    <scope>NUCLEOTIDE SEQUENCE [LARGE SCALE GENOMIC DNA]</scope>
    <source>
        <strain evidence="1">HYR1</strain>
    </source>
</reference>
<organism evidence="1 2">
    <name type="scientific">Brachionus plicatilis</name>
    <name type="common">Marine rotifer</name>
    <name type="synonym">Brachionus muelleri</name>
    <dbReference type="NCBI Taxonomy" id="10195"/>
    <lineage>
        <taxon>Eukaryota</taxon>
        <taxon>Metazoa</taxon>
        <taxon>Spiralia</taxon>
        <taxon>Gnathifera</taxon>
        <taxon>Rotifera</taxon>
        <taxon>Eurotatoria</taxon>
        <taxon>Monogononta</taxon>
        <taxon>Pseudotrocha</taxon>
        <taxon>Ploima</taxon>
        <taxon>Brachionidae</taxon>
        <taxon>Brachionus</taxon>
    </lineage>
</organism>
<sequence>MVLERTGSLNLKNFWLPNSNSSLTADNFKCEKKKLKIFHYETGLENISKIKTGLPGLINTIKIFDQFLISYLKV</sequence>
<comment type="caution">
    <text evidence="1">The sequence shown here is derived from an EMBL/GenBank/DDBJ whole genome shotgun (WGS) entry which is preliminary data.</text>
</comment>
<gene>
    <name evidence="1" type="ORF">BpHYR1_004811</name>
</gene>
<dbReference type="Proteomes" id="UP000276133">
    <property type="component" value="Unassembled WGS sequence"/>
</dbReference>
<dbReference type="AlphaFoldDB" id="A0A3M7PBK2"/>
<evidence type="ECO:0000313" key="1">
    <source>
        <dbReference type="EMBL" id="RMZ96491.1"/>
    </source>
</evidence>